<reference evidence="2 3" key="1">
    <citation type="submission" date="2020-03" db="EMBL/GenBank/DDBJ databases">
        <title>Genomic Encyclopedia of Type Strains, Phase IV (KMG-IV): sequencing the most valuable type-strain genomes for metagenomic binning, comparative biology and taxonomic classification.</title>
        <authorList>
            <person name="Goeker M."/>
        </authorList>
    </citation>
    <scope>NUCLEOTIDE SEQUENCE [LARGE SCALE GENOMIC DNA]</scope>
    <source>
        <strain evidence="2 3">DSM 18888</strain>
    </source>
</reference>
<gene>
    <name evidence="2" type="ORF">GGR96_002881</name>
</gene>
<evidence type="ECO:0000313" key="2">
    <source>
        <dbReference type="EMBL" id="NJB75759.1"/>
    </source>
</evidence>
<proteinExistence type="predicted"/>
<protein>
    <recommendedName>
        <fullName evidence="4">Sel1 repeat family protein</fullName>
    </recommendedName>
</protein>
<dbReference type="RefSeq" id="WP_245228029.1">
    <property type="nucleotide sequence ID" value="NZ_BAAAEQ010000003.1"/>
</dbReference>
<sequence length="295" mass="31946">MKNIIARSAKPSCLKATRVGALALATMIASMIALGAAPALASSALDDGIKAYRHGEFEKSAGIFSSLADNGDATAQYLLSCQTINGVGATANENAGWTLMEQASENNNPNASVVMARRLEAMGGDKDKIRGLYIAAAQKNNTQAMLWLALDALDRGDAAQAEAHLKQAWELGDPRAATLLANRFAKSDVDRLTYLRRAAQHGEMRAAAYLAEEARTVDDKAEAVGWCAIATGMPGHNEDVDWKTIGDAVEKNCGQFDKDLSPKDRAINRERVDHFLSEFFQNYEPWQPWRACAVD</sequence>
<dbReference type="InterPro" id="IPR011990">
    <property type="entry name" value="TPR-like_helical_dom_sf"/>
</dbReference>
<feature type="chain" id="PRO_5045263965" description="Sel1 repeat family protein" evidence="1">
    <location>
        <begin position="42"/>
        <end position="295"/>
    </location>
</feature>
<feature type="signal peptide" evidence="1">
    <location>
        <begin position="1"/>
        <end position="41"/>
    </location>
</feature>
<evidence type="ECO:0000313" key="3">
    <source>
        <dbReference type="Proteomes" id="UP000556869"/>
    </source>
</evidence>
<comment type="caution">
    <text evidence="2">The sequence shown here is derived from an EMBL/GenBank/DDBJ whole genome shotgun (WGS) entry which is preliminary data.</text>
</comment>
<evidence type="ECO:0000256" key="1">
    <source>
        <dbReference type="SAM" id="SignalP"/>
    </source>
</evidence>
<dbReference type="SUPFAM" id="SSF81901">
    <property type="entry name" value="HCP-like"/>
    <property type="match status" value="1"/>
</dbReference>
<dbReference type="EMBL" id="JAATJD010000003">
    <property type="protein sequence ID" value="NJB75759.1"/>
    <property type="molecule type" value="Genomic_DNA"/>
</dbReference>
<keyword evidence="3" id="KW-1185">Reference proteome</keyword>
<dbReference type="Proteomes" id="UP000556869">
    <property type="component" value="Unassembled WGS sequence"/>
</dbReference>
<accession>A0ABX0X292</accession>
<keyword evidence="1" id="KW-0732">Signal</keyword>
<name>A0ABX0X292_9PROT</name>
<evidence type="ECO:0008006" key="4">
    <source>
        <dbReference type="Google" id="ProtNLM"/>
    </source>
</evidence>
<organism evidence="2 3">
    <name type="scientific">Thalassospira tepidiphila</name>
    <dbReference type="NCBI Taxonomy" id="393657"/>
    <lineage>
        <taxon>Bacteria</taxon>
        <taxon>Pseudomonadati</taxon>
        <taxon>Pseudomonadota</taxon>
        <taxon>Alphaproteobacteria</taxon>
        <taxon>Rhodospirillales</taxon>
        <taxon>Thalassospiraceae</taxon>
        <taxon>Thalassospira</taxon>
    </lineage>
</organism>
<dbReference type="Gene3D" id="1.25.40.10">
    <property type="entry name" value="Tetratricopeptide repeat domain"/>
    <property type="match status" value="1"/>
</dbReference>